<dbReference type="Pfam" id="PF10727">
    <property type="entry name" value="Rossmann-like"/>
    <property type="match status" value="1"/>
</dbReference>
<dbReference type="Pfam" id="PF10728">
    <property type="entry name" value="DUF2520"/>
    <property type="match status" value="1"/>
</dbReference>
<dbReference type="AlphaFoldDB" id="A0A939EWB2"/>
<dbReference type="Gene3D" id="3.40.50.720">
    <property type="entry name" value="NAD(P)-binding Rossmann-like Domain"/>
    <property type="match status" value="1"/>
</dbReference>
<evidence type="ECO:0000313" key="3">
    <source>
        <dbReference type="EMBL" id="MBO0357757.1"/>
    </source>
</evidence>
<dbReference type="EMBL" id="JAFLQZ010000003">
    <property type="protein sequence ID" value="MBO0357757.1"/>
    <property type="molecule type" value="Genomic_DNA"/>
</dbReference>
<feature type="domain" description="Putative oxidoreductase/dehydrogenase Rossmann-like" evidence="1">
    <location>
        <begin position="9"/>
        <end position="108"/>
    </location>
</feature>
<dbReference type="InterPro" id="IPR037108">
    <property type="entry name" value="TM1727-like_C_sf"/>
</dbReference>
<dbReference type="SUPFAM" id="SSF51735">
    <property type="entry name" value="NAD(P)-binding Rossmann-fold domains"/>
    <property type="match status" value="1"/>
</dbReference>
<proteinExistence type="predicted"/>
<dbReference type="InterPro" id="IPR036291">
    <property type="entry name" value="NAD(P)-bd_dom_sf"/>
</dbReference>
<feature type="domain" description="DUF2520" evidence="2">
    <location>
        <begin position="136"/>
        <end position="260"/>
    </location>
</feature>
<evidence type="ECO:0000313" key="4">
    <source>
        <dbReference type="Proteomes" id="UP000664144"/>
    </source>
</evidence>
<accession>A0A939EWB2</accession>
<dbReference type="SUPFAM" id="SSF48179">
    <property type="entry name" value="6-phosphogluconate dehydrogenase C-terminal domain-like"/>
    <property type="match status" value="1"/>
</dbReference>
<dbReference type="Gene3D" id="1.10.1040.20">
    <property type="entry name" value="ProC-like, C-terminal domain"/>
    <property type="match status" value="1"/>
</dbReference>
<sequence length="278" mass="29565">MTPQQALPLRIILLGAGRVANQLGAALVQAAHQVSYVWSRTPASAAALVVHLPGTQVLPDLNLAALPPADVYLVAVPDAAIPEVLAQAQFPAGALVAHTSGTVPLTVFKEVPGIRGGVFYPLQTFSMGRNVNWRTVPLCIEATDAEAEATLLALAGTLSEQAQRVATPQRQAIHVAAVFACNFTNHLLGISHALLQEQQLPLTLLAPLLHETVEKALAFPPFTVQTGPAARHDAPTLARHRTALATYPNWLELYNKLTASIQLQQAKPGLNIEEASEL</sequence>
<protein>
    <submittedName>
        <fullName evidence="3">DUF2520 domain-containing protein</fullName>
    </submittedName>
</protein>
<dbReference type="PANTHER" id="PTHR40459:SF1">
    <property type="entry name" value="CONSERVED HYPOTHETICAL ALANINE AND LEUCINE RICH PROTEIN"/>
    <property type="match status" value="1"/>
</dbReference>
<dbReference type="InterPro" id="IPR008927">
    <property type="entry name" value="6-PGluconate_DH-like_C_sf"/>
</dbReference>
<dbReference type="InterPro" id="IPR019665">
    <property type="entry name" value="OxRdtase/DH_put_Rossmann_dom"/>
</dbReference>
<dbReference type="PANTHER" id="PTHR40459">
    <property type="entry name" value="CONSERVED HYPOTHETICAL ALANINE AND LEUCINE RICH PROTEIN"/>
    <property type="match status" value="1"/>
</dbReference>
<evidence type="ECO:0000259" key="1">
    <source>
        <dbReference type="Pfam" id="PF10727"/>
    </source>
</evidence>
<comment type="caution">
    <text evidence="3">The sequence shown here is derived from an EMBL/GenBank/DDBJ whole genome shotgun (WGS) entry which is preliminary data.</text>
</comment>
<name>A0A939EWB2_9BACT</name>
<dbReference type="Proteomes" id="UP000664144">
    <property type="component" value="Unassembled WGS sequence"/>
</dbReference>
<organism evidence="3 4">
    <name type="scientific">Hymenobacter telluris</name>
    <dbReference type="NCBI Taxonomy" id="2816474"/>
    <lineage>
        <taxon>Bacteria</taxon>
        <taxon>Pseudomonadati</taxon>
        <taxon>Bacteroidota</taxon>
        <taxon>Cytophagia</taxon>
        <taxon>Cytophagales</taxon>
        <taxon>Hymenobacteraceae</taxon>
        <taxon>Hymenobacter</taxon>
    </lineage>
</organism>
<dbReference type="RefSeq" id="WP_206983259.1">
    <property type="nucleotide sequence ID" value="NZ_JAFLQZ010000003.1"/>
</dbReference>
<gene>
    <name evidence="3" type="ORF">J0X19_07350</name>
</gene>
<reference evidence="3" key="1">
    <citation type="submission" date="2021-03" db="EMBL/GenBank/DDBJ databases">
        <authorList>
            <person name="Kim M.K."/>
        </authorList>
    </citation>
    <scope>NUCLEOTIDE SEQUENCE</scope>
    <source>
        <strain evidence="3">BT186</strain>
    </source>
</reference>
<keyword evidence="4" id="KW-1185">Reference proteome</keyword>
<evidence type="ECO:0000259" key="2">
    <source>
        <dbReference type="Pfam" id="PF10728"/>
    </source>
</evidence>
<dbReference type="InterPro" id="IPR018931">
    <property type="entry name" value="DUF2520"/>
</dbReference>